<reference evidence="2" key="1">
    <citation type="submission" date="2016-03" db="EMBL/GenBank/DDBJ databases">
        <title>Mechanisms controlling the formation of the plant cell surface in tip-growing cells are functionally conserved among land plants.</title>
        <authorList>
            <person name="Honkanen S."/>
            <person name="Jones V.A."/>
            <person name="Morieri G."/>
            <person name="Champion C."/>
            <person name="Hetherington A.J."/>
            <person name="Kelly S."/>
            <person name="Saint-Marcoux D."/>
            <person name="Proust H."/>
            <person name="Prescott H."/>
            <person name="Dolan L."/>
        </authorList>
    </citation>
    <scope>NUCLEOTIDE SEQUENCE [LARGE SCALE GENOMIC DNA]</scope>
    <source>
        <tissue evidence="2">Whole gametophyte</tissue>
    </source>
</reference>
<dbReference type="AlphaFoldDB" id="A0A176WAE0"/>
<dbReference type="InterPro" id="IPR029411">
    <property type="entry name" value="RG-lyase_III"/>
</dbReference>
<sequence>MITPSNESKNGGPMKADLTSHTGPTCLSMFHSAHYAGIDLCPQFRHGLVQFTYTSIKNPRGLQFVSFGMMQKLKWLKKKQHGHIHGPPDQIMPTQQIEDMCQADFLSKTGDSISLGDLTYTPPRYGPTVWEIGYPSRTAAEFYIPDPDSRYPNLLYGSVEKWRNYGLWQRYTDLYPSQDLIYTIKFHLSTFDASQGAYKLRMAIAQAEIAAVQVRVNDIAMKPVYETPAFGKDNAIARHGIHGLYALYNIDIPAADLHKGDNIIYLTQRKASGPFNGFMYDYLRLESPPVSSSSS</sequence>
<name>A0A176WAE0_MARPO</name>
<dbReference type="PANTHER" id="PTHR32018:SF1">
    <property type="entry name" value="RHAMNOGALACTURONAN ENDOLYASE"/>
    <property type="match status" value="1"/>
</dbReference>
<comment type="caution">
    <text evidence="2">The sequence shown here is derived from an EMBL/GenBank/DDBJ whole genome shotgun (WGS) entry which is preliminary data.</text>
</comment>
<dbReference type="InterPro" id="IPR008979">
    <property type="entry name" value="Galactose-bd-like_sf"/>
</dbReference>
<evidence type="ECO:0000313" key="2">
    <source>
        <dbReference type="EMBL" id="OAE29086.1"/>
    </source>
</evidence>
<evidence type="ECO:0000259" key="1">
    <source>
        <dbReference type="Pfam" id="PF14683"/>
    </source>
</evidence>
<dbReference type="EMBL" id="LVLJ01001532">
    <property type="protein sequence ID" value="OAE29086.1"/>
    <property type="molecule type" value="Genomic_DNA"/>
</dbReference>
<dbReference type="PANTHER" id="PTHR32018">
    <property type="entry name" value="RHAMNOGALACTURONATE LYASE FAMILY PROTEIN"/>
    <property type="match status" value="1"/>
</dbReference>
<protein>
    <recommendedName>
        <fullName evidence="1">Rhamnogalacturonan lyase domain-containing protein</fullName>
    </recommendedName>
</protein>
<dbReference type="Pfam" id="PF14683">
    <property type="entry name" value="CBM-like"/>
    <property type="match status" value="1"/>
</dbReference>
<organism evidence="2 3">
    <name type="scientific">Marchantia polymorpha subsp. ruderalis</name>
    <dbReference type="NCBI Taxonomy" id="1480154"/>
    <lineage>
        <taxon>Eukaryota</taxon>
        <taxon>Viridiplantae</taxon>
        <taxon>Streptophyta</taxon>
        <taxon>Embryophyta</taxon>
        <taxon>Marchantiophyta</taxon>
        <taxon>Marchantiopsida</taxon>
        <taxon>Marchantiidae</taxon>
        <taxon>Marchantiales</taxon>
        <taxon>Marchantiaceae</taxon>
        <taxon>Marchantia</taxon>
    </lineage>
</organism>
<dbReference type="SUPFAM" id="SSF49785">
    <property type="entry name" value="Galactose-binding domain-like"/>
    <property type="match status" value="1"/>
</dbReference>
<evidence type="ECO:0000313" key="3">
    <source>
        <dbReference type="Proteomes" id="UP000077202"/>
    </source>
</evidence>
<dbReference type="Proteomes" id="UP000077202">
    <property type="component" value="Unassembled WGS sequence"/>
</dbReference>
<feature type="domain" description="Rhamnogalacturonan lyase" evidence="1">
    <location>
        <begin position="128"/>
        <end position="285"/>
    </location>
</feature>
<keyword evidence="3" id="KW-1185">Reference proteome</keyword>
<dbReference type="InterPro" id="IPR051850">
    <property type="entry name" value="Polysacch_Lyase_4"/>
</dbReference>
<gene>
    <name evidence="2" type="ORF">AXG93_1626s1130</name>
</gene>
<proteinExistence type="predicted"/>
<dbReference type="CDD" id="cd10317">
    <property type="entry name" value="RGL4_C"/>
    <property type="match status" value="1"/>
</dbReference>
<dbReference type="Gene3D" id="2.60.120.260">
    <property type="entry name" value="Galactose-binding domain-like"/>
    <property type="match status" value="1"/>
</dbReference>
<accession>A0A176WAE0</accession>